<sequence>MAGLCKAGNEPPGSLKASLNLTSDINKAPLMRQCTLVYSTSWAACALTQRGCNPRHGFNGGRKLHLLYVQLLVYNHKPGNSLMFGDVNP</sequence>
<evidence type="ECO:0000313" key="2">
    <source>
        <dbReference type="Proteomes" id="UP001148838"/>
    </source>
</evidence>
<proteinExistence type="predicted"/>
<reference evidence="1 2" key="1">
    <citation type="journal article" date="2022" name="Allergy">
        <title>Genome assembly and annotation of Periplaneta americana reveal a comprehensive cockroach allergen profile.</title>
        <authorList>
            <person name="Wang L."/>
            <person name="Xiong Q."/>
            <person name="Saelim N."/>
            <person name="Wang L."/>
            <person name="Nong W."/>
            <person name="Wan A.T."/>
            <person name="Shi M."/>
            <person name="Liu X."/>
            <person name="Cao Q."/>
            <person name="Hui J.H.L."/>
            <person name="Sookrung N."/>
            <person name="Leung T.F."/>
            <person name="Tungtrongchitr A."/>
            <person name="Tsui S.K.W."/>
        </authorList>
    </citation>
    <scope>NUCLEOTIDE SEQUENCE [LARGE SCALE GENOMIC DNA]</scope>
    <source>
        <strain evidence="1">PWHHKU_190912</strain>
    </source>
</reference>
<organism evidence="1 2">
    <name type="scientific">Periplaneta americana</name>
    <name type="common">American cockroach</name>
    <name type="synonym">Blatta americana</name>
    <dbReference type="NCBI Taxonomy" id="6978"/>
    <lineage>
        <taxon>Eukaryota</taxon>
        <taxon>Metazoa</taxon>
        <taxon>Ecdysozoa</taxon>
        <taxon>Arthropoda</taxon>
        <taxon>Hexapoda</taxon>
        <taxon>Insecta</taxon>
        <taxon>Pterygota</taxon>
        <taxon>Neoptera</taxon>
        <taxon>Polyneoptera</taxon>
        <taxon>Dictyoptera</taxon>
        <taxon>Blattodea</taxon>
        <taxon>Blattoidea</taxon>
        <taxon>Blattidae</taxon>
        <taxon>Blattinae</taxon>
        <taxon>Periplaneta</taxon>
    </lineage>
</organism>
<dbReference type="EMBL" id="JAJSOF020000005">
    <property type="protein sequence ID" value="KAJ4448431.1"/>
    <property type="molecule type" value="Genomic_DNA"/>
</dbReference>
<dbReference type="Proteomes" id="UP001148838">
    <property type="component" value="Unassembled WGS sequence"/>
</dbReference>
<accession>A0ABQ8TQM8</accession>
<gene>
    <name evidence="1" type="ORF">ANN_10447</name>
</gene>
<name>A0ABQ8TQM8_PERAM</name>
<comment type="caution">
    <text evidence="1">The sequence shown here is derived from an EMBL/GenBank/DDBJ whole genome shotgun (WGS) entry which is preliminary data.</text>
</comment>
<keyword evidence="2" id="KW-1185">Reference proteome</keyword>
<protein>
    <submittedName>
        <fullName evidence="1">Uncharacterized protein</fullName>
    </submittedName>
</protein>
<evidence type="ECO:0000313" key="1">
    <source>
        <dbReference type="EMBL" id="KAJ4448431.1"/>
    </source>
</evidence>